<evidence type="ECO:0000256" key="2">
    <source>
        <dbReference type="ARBA" id="ARBA00022692"/>
    </source>
</evidence>
<sequence length="219" mass="24300">MSECGVECIVSIIVVGFLWGATNPLLRYASRTQDSQMVPEENEGFAKIVGRFLRSFLNWKFSIPFAVNQLGSIMFNLLVINFPVTVVVPCVNAIQFIATFIVGISMGEQMQQSTVKQRTGMVLAMIAILGMLIESVLINCTDLTSNPFFYTTFKWNSSRSASEDLRGATASCQSNPTRQERRTTLGSGSESLRNSPRLLSIHCLLIDSLHLPPSHYYCS</sequence>
<evidence type="ECO:0000256" key="3">
    <source>
        <dbReference type="ARBA" id="ARBA00022989"/>
    </source>
</evidence>
<feature type="transmembrane region" description="Helical" evidence="6">
    <location>
        <begin position="86"/>
        <end position="107"/>
    </location>
</feature>
<dbReference type="PANTHER" id="PTHR28668:SF1">
    <property type="entry name" value="TRANSMEMBRANE PROTEIN 234"/>
    <property type="match status" value="1"/>
</dbReference>
<name>A0AAE9DTN9_CAEBR</name>
<reference evidence="7 8" key="1">
    <citation type="submission" date="2022-05" db="EMBL/GenBank/DDBJ databases">
        <title>Chromosome-level reference genomes for two strains of Caenorhabditis briggsae: an improved platform for comparative genomics.</title>
        <authorList>
            <person name="Stevens L."/>
            <person name="Andersen E.C."/>
        </authorList>
    </citation>
    <scope>NUCLEOTIDE SEQUENCE [LARGE SCALE GENOMIC DNA]</scope>
    <source>
        <strain evidence="7">QX1410_ONT</strain>
        <tissue evidence="7">Whole-organism</tissue>
    </source>
</reference>
<dbReference type="InterPro" id="IPR018908">
    <property type="entry name" value="TMEM234"/>
</dbReference>
<dbReference type="AlphaFoldDB" id="A0AAE9DTN9"/>
<dbReference type="PANTHER" id="PTHR28668">
    <property type="entry name" value="TRANSMEMBRANE PROTEIN 234"/>
    <property type="match status" value="1"/>
</dbReference>
<organism evidence="7 8">
    <name type="scientific">Caenorhabditis briggsae</name>
    <dbReference type="NCBI Taxonomy" id="6238"/>
    <lineage>
        <taxon>Eukaryota</taxon>
        <taxon>Metazoa</taxon>
        <taxon>Ecdysozoa</taxon>
        <taxon>Nematoda</taxon>
        <taxon>Chromadorea</taxon>
        <taxon>Rhabditida</taxon>
        <taxon>Rhabditina</taxon>
        <taxon>Rhabditomorpha</taxon>
        <taxon>Rhabditoidea</taxon>
        <taxon>Rhabditidae</taxon>
        <taxon>Peloderinae</taxon>
        <taxon>Caenorhabditis</taxon>
    </lineage>
</organism>
<comment type="subcellular location">
    <subcellularLocation>
        <location evidence="1">Membrane</location>
        <topology evidence="1">Multi-pass membrane protein</topology>
    </subcellularLocation>
</comment>
<evidence type="ECO:0000256" key="4">
    <source>
        <dbReference type="ARBA" id="ARBA00023136"/>
    </source>
</evidence>
<keyword evidence="2 6" id="KW-0812">Transmembrane</keyword>
<feature type="transmembrane region" description="Helical" evidence="6">
    <location>
        <begin position="119"/>
        <end position="138"/>
    </location>
</feature>
<gene>
    <name evidence="7" type="ORF">L3Y34_015269</name>
</gene>
<evidence type="ECO:0000256" key="1">
    <source>
        <dbReference type="ARBA" id="ARBA00004141"/>
    </source>
</evidence>
<keyword evidence="3 6" id="KW-1133">Transmembrane helix</keyword>
<feature type="region of interest" description="Disordered" evidence="5">
    <location>
        <begin position="166"/>
        <end position="192"/>
    </location>
</feature>
<accession>A0AAE9DTN9</accession>
<dbReference type="Proteomes" id="UP000827892">
    <property type="component" value="Chromosome I"/>
</dbReference>
<dbReference type="Pfam" id="PF10639">
    <property type="entry name" value="TMEM234"/>
    <property type="match status" value="1"/>
</dbReference>
<evidence type="ECO:0000313" key="7">
    <source>
        <dbReference type="EMBL" id="ULU11752.1"/>
    </source>
</evidence>
<keyword evidence="4 6" id="KW-0472">Membrane</keyword>
<evidence type="ECO:0000256" key="6">
    <source>
        <dbReference type="SAM" id="Phobius"/>
    </source>
</evidence>
<proteinExistence type="predicted"/>
<protein>
    <submittedName>
        <fullName evidence="7">Uncharacterized protein</fullName>
    </submittedName>
</protein>
<evidence type="ECO:0000313" key="8">
    <source>
        <dbReference type="Proteomes" id="UP000827892"/>
    </source>
</evidence>
<evidence type="ECO:0000256" key="5">
    <source>
        <dbReference type="SAM" id="MobiDB-lite"/>
    </source>
</evidence>
<dbReference type="GO" id="GO:0016020">
    <property type="term" value="C:membrane"/>
    <property type="evidence" value="ECO:0007669"/>
    <property type="project" value="UniProtKB-SubCell"/>
</dbReference>
<dbReference type="EMBL" id="CP090891">
    <property type="protein sequence ID" value="ULU11752.1"/>
    <property type="molecule type" value="Genomic_DNA"/>
</dbReference>